<accession>A0A0F9L3C6</accession>
<protein>
    <recommendedName>
        <fullName evidence="2">Nucleoside 2-deoxyribosyltransferase</fullName>
    </recommendedName>
</protein>
<proteinExistence type="predicted"/>
<evidence type="ECO:0008006" key="2">
    <source>
        <dbReference type="Google" id="ProtNLM"/>
    </source>
</evidence>
<dbReference type="SUPFAM" id="SSF52309">
    <property type="entry name" value="N-(deoxy)ribosyltransferase-like"/>
    <property type="match status" value="1"/>
</dbReference>
<reference evidence="1" key="1">
    <citation type="journal article" date="2015" name="Nature">
        <title>Complex archaea that bridge the gap between prokaryotes and eukaryotes.</title>
        <authorList>
            <person name="Spang A."/>
            <person name="Saw J.H."/>
            <person name="Jorgensen S.L."/>
            <person name="Zaremba-Niedzwiedzka K."/>
            <person name="Martijn J."/>
            <person name="Lind A.E."/>
            <person name="van Eijk R."/>
            <person name="Schleper C."/>
            <person name="Guy L."/>
            <person name="Ettema T.J."/>
        </authorList>
    </citation>
    <scope>NUCLEOTIDE SEQUENCE</scope>
</reference>
<dbReference type="Gene3D" id="3.40.50.450">
    <property type="match status" value="1"/>
</dbReference>
<dbReference type="AlphaFoldDB" id="A0A0F9L3C6"/>
<dbReference type="EMBL" id="LAZR01006829">
    <property type="protein sequence ID" value="KKM89354.1"/>
    <property type="molecule type" value="Genomic_DNA"/>
</dbReference>
<gene>
    <name evidence="1" type="ORF">LCGC14_1249440</name>
</gene>
<comment type="caution">
    <text evidence="1">The sequence shown here is derived from an EMBL/GenBank/DDBJ whole genome shotgun (WGS) entry which is preliminary data.</text>
</comment>
<sequence length="163" mass="18790">MEEFNKKKNYVYLAGSISEDIRTYQWREKFTELLDDEERVIIVNPCANSFNQGMKEVGKDGLAFAKEAKKRSQRILRAKDYQLVRMCNVVVVNLALASPEKPMIGTIQELAWALDIFYVPVIAITEGVDNIYTNHMWIDECCSAKVETVEEAADMIKTFFLDY</sequence>
<organism evidence="1">
    <name type="scientific">marine sediment metagenome</name>
    <dbReference type="NCBI Taxonomy" id="412755"/>
    <lineage>
        <taxon>unclassified sequences</taxon>
        <taxon>metagenomes</taxon>
        <taxon>ecological metagenomes</taxon>
    </lineage>
</organism>
<name>A0A0F9L3C6_9ZZZZ</name>
<evidence type="ECO:0000313" key="1">
    <source>
        <dbReference type="EMBL" id="KKM89354.1"/>
    </source>
</evidence>